<reference evidence="1 2" key="1">
    <citation type="submission" date="2019-04" db="EMBL/GenBank/DDBJ databases">
        <title>Draft genome sequence of Rickettsia asiatica Maytaro1284.</title>
        <authorList>
            <person name="Thu M."/>
            <person name="Qiu Y."/>
            <person name="Nakao R."/>
        </authorList>
    </citation>
    <scope>NUCLEOTIDE SEQUENCE [LARGE SCALE GENOMIC DNA]</scope>
    <source>
        <strain evidence="1 2">Maytaro1284</strain>
    </source>
</reference>
<name>A0A510GIK3_9RICK</name>
<gene>
    <name evidence="1" type="ORF">RAS_03700</name>
</gene>
<organism evidence="1 2">
    <name type="scientific">Rickettsia asiatica</name>
    <dbReference type="NCBI Taxonomy" id="238800"/>
    <lineage>
        <taxon>Bacteria</taxon>
        <taxon>Pseudomonadati</taxon>
        <taxon>Pseudomonadota</taxon>
        <taxon>Alphaproteobacteria</taxon>
        <taxon>Rickettsiales</taxon>
        <taxon>Rickettsiaceae</taxon>
        <taxon>Rickettsieae</taxon>
        <taxon>Rickettsia</taxon>
        <taxon>spotted fever group</taxon>
    </lineage>
</organism>
<keyword evidence="2" id="KW-1185">Reference proteome</keyword>
<proteinExistence type="predicted"/>
<dbReference type="KEGG" id="ras:RAS_03700"/>
<dbReference type="AlphaFoldDB" id="A0A510GIK3"/>
<evidence type="ECO:0000313" key="2">
    <source>
        <dbReference type="Proteomes" id="UP000321183"/>
    </source>
</evidence>
<evidence type="ECO:0000313" key="1">
    <source>
        <dbReference type="EMBL" id="BBJ31261.1"/>
    </source>
</evidence>
<dbReference type="EMBL" id="AP019563">
    <property type="protein sequence ID" value="BBJ31261.1"/>
    <property type="molecule type" value="Genomic_DNA"/>
</dbReference>
<dbReference type="Proteomes" id="UP000321183">
    <property type="component" value="Chromosome"/>
</dbReference>
<sequence length="279" mass="31943">MSIIDFSSFSGLNKEQQEELQRLLIKLNGFTKSLKMNVKDLEDHLFYILQNSLNELSHTENIDIEKIEKLFNRTIQESLTTLSEALEKAYQEQLKTKDIFLFDGIIVEKCLNVLEQVLKFQQELDKLYPGASKKIIESLENILVGVISTQIPILGIFLQTSGIFEKINNLIDSEKLLPKITKLHNDIKEIREEAKSNEKLESIYEKAKKVAAISEISKEPPRKIIEIVNKNPNNKVSLENVAKAAKAIPKSKDEVEEKIAELKSNLESAIPQDITRYKY</sequence>
<protein>
    <submittedName>
        <fullName evidence="1">Uncharacterized protein</fullName>
    </submittedName>
</protein>
<accession>A0A510GIK3</accession>